<dbReference type="AlphaFoldDB" id="A0AAV5GK17"/>
<feature type="compositionally biased region" description="Low complexity" evidence="1">
    <location>
        <begin position="174"/>
        <end position="189"/>
    </location>
</feature>
<dbReference type="Gene3D" id="2.40.50.40">
    <property type="match status" value="1"/>
</dbReference>
<feature type="compositionally biased region" description="Polar residues" evidence="1">
    <location>
        <begin position="566"/>
        <end position="576"/>
    </location>
</feature>
<proteinExistence type="predicted"/>
<evidence type="ECO:0000313" key="4">
    <source>
        <dbReference type="Proteomes" id="UP001342314"/>
    </source>
</evidence>
<dbReference type="InterPro" id="IPR016197">
    <property type="entry name" value="Chromo-like_dom_sf"/>
</dbReference>
<dbReference type="InterPro" id="IPR023780">
    <property type="entry name" value="Chromo_domain"/>
</dbReference>
<organism evidence="3 4">
    <name type="scientific">Rhodotorula paludigena</name>
    <dbReference type="NCBI Taxonomy" id="86838"/>
    <lineage>
        <taxon>Eukaryota</taxon>
        <taxon>Fungi</taxon>
        <taxon>Dikarya</taxon>
        <taxon>Basidiomycota</taxon>
        <taxon>Pucciniomycotina</taxon>
        <taxon>Microbotryomycetes</taxon>
        <taxon>Sporidiobolales</taxon>
        <taxon>Sporidiobolaceae</taxon>
        <taxon>Rhodotorula</taxon>
    </lineage>
</organism>
<accession>A0AAV5GK17</accession>
<feature type="region of interest" description="Disordered" evidence="1">
    <location>
        <begin position="291"/>
        <end position="418"/>
    </location>
</feature>
<gene>
    <name evidence="3" type="ORF">Rhopal_003833-T1</name>
</gene>
<evidence type="ECO:0000259" key="2">
    <source>
        <dbReference type="PROSITE" id="PS50013"/>
    </source>
</evidence>
<feature type="compositionally biased region" description="Basic and acidic residues" evidence="1">
    <location>
        <begin position="103"/>
        <end position="115"/>
    </location>
</feature>
<reference evidence="3 4" key="1">
    <citation type="submission" date="2021-12" db="EMBL/GenBank/DDBJ databases">
        <title>High titer production of polyol ester of fatty acids by Rhodotorula paludigena BS15 towards product separation-free biomass refinery.</title>
        <authorList>
            <person name="Mano J."/>
            <person name="Ono H."/>
            <person name="Tanaka T."/>
            <person name="Naito K."/>
            <person name="Sushida H."/>
            <person name="Ike M."/>
            <person name="Tokuyasu K."/>
            <person name="Kitaoka M."/>
        </authorList>
    </citation>
    <scope>NUCLEOTIDE SEQUENCE [LARGE SCALE GENOMIC DNA]</scope>
    <source>
        <strain evidence="3 4">BS15</strain>
    </source>
</reference>
<feature type="compositionally biased region" description="Basic residues" evidence="1">
    <location>
        <begin position="150"/>
        <end position="160"/>
    </location>
</feature>
<feature type="compositionally biased region" description="Basic and acidic residues" evidence="1">
    <location>
        <begin position="583"/>
        <end position="603"/>
    </location>
</feature>
<feature type="compositionally biased region" description="Polar residues" evidence="1">
    <location>
        <begin position="241"/>
        <end position="255"/>
    </location>
</feature>
<name>A0AAV5GK17_9BASI</name>
<dbReference type="PROSITE" id="PS50013">
    <property type="entry name" value="CHROMO_2"/>
    <property type="match status" value="1"/>
</dbReference>
<feature type="compositionally biased region" description="Polar residues" evidence="1">
    <location>
        <begin position="195"/>
        <end position="207"/>
    </location>
</feature>
<feature type="compositionally biased region" description="Low complexity" evidence="1">
    <location>
        <begin position="488"/>
        <end position="502"/>
    </location>
</feature>
<feature type="compositionally biased region" description="Basic and acidic residues" evidence="1">
    <location>
        <begin position="139"/>
        <end position="149"/>
    </location>
</feature>
<feature type="compositionally biased region" description="Low complexity" evidence="1">
    <location>
        <begin position="610"/>
        <end position="624"/>
    </location>
</feature>
<feature type="compositionally biased region" description="Polar residues" evidence="1">
    <location>
        <begin position="538"/>
        <end position="558"/>
    </location>
</feature>
<feature type="domain" description="Chromo" evidence="2">
    <location>
        <begin position="16"/>
        <end position="96"/>
    </location>
</feature>
<comment type="caution">
    <text evidence="3">The sequence shown here is derived from an EMBL/GenBank/DDBJ whole genome shotgun (WGS) entry which is preliminary data.</text>
</comment>
<dbReference type="Pfam" id="PF00385">
    <property type="entry name" value="Chromo"/>
    <property type="match status" value="1"/>
</dbReference>
<keyword evidence="4" id="KW-1185">Reference proteome</keyword>
<dbReference type="InterPro" id="IPR000953">
    <property type="entry name" value="Chromo/chromo_shadow_dom"/>
</dbReference>
<dbReference type="GO" id="GO:0006338">
    <property type="term" value="P:chromatin remodeling"/>
    <property type="evidence" value="ECO:0007669"/>
    <property type="project" value="UniProtKB-ARBA"/>
</dbReference>
<evidence type="ECO:0000313" key="3">
    <source>
        <dbReference type="EMBL" id="GJN90819.1"/>
    </source>
</evidence>
<feature type="region of interest" description="Disordered" evidence="1">
    <location>
        <begin position="85"/>
        <end position="255"/>
    </location>
</feature>
<feature type="region of interest" description="Disordered" evidence="1">
    <location>
        <begin position="437"/>
        <end position="732"/>
    </location>
</feature>
<dbReference type="SMART" id="SM00298">
    <property type="entry name" value="CHROMO"/>
    <property type="match status" value="1"/>
</dbReference>
<evidence type="ECO:0000256" key="1">
    <source>
        <dbReference type="SAM" id="MobiDB-lite"/>
    </source>
</evidence>
<protein>
    <recommendedName>
        <fullName evidence="2">Chromo domain-containing protein</fullName>
    </recommendedName>
</protein>
<feature type="compositionally biased region" description="Basic and acidic residues" evidence="1">
    <location>
        <begin position="161"/>
        <end position="173"/>
    </location>
</feature>
<dbReference type="Proteomes" id="UP001342314">
    <property type="component" value="Unassembled WGS sequence"/>
</dbReference>
<dbReference type="SUPFAM" id="SSF54160">
    <property type="entry name" value="Chromo domain-like"/>
    <property type="match status" value="1"/>
</dbReference>
<sequence length="1107" mass="119696">MDDGEVEQGPLGADEFYVESILDYRLHDNEEYSLDRSSWPNKKRRYELRYFVKWQGYGDDENSWEPRDNFAVWHDAYDQQLRAIRRADPSRPSPEQVAAQAKRQNDEWLRDEKQWAKAAAKKVVGDVLTGKGKGKGKGKQKETEADKVPAKGKGKGKGKGKAKEMAQSRERKNSAASASPAPGTSGARPPKAPRQTRNSRLVDSTIDQDAYNEFLATNAPKGLSGLRFTPPPKHDADGNLIVSSDYSGSPEPTLQQQIEPGASQALGFAGSDDEDDEMAGFGASGAATRMEEHDYAMQDGDQPHLVPLVQPPELPSFPTQLGFADDSDEDEDVQPAAPVSAPATAPQLNGFADDSDDDADADYPAGGAYFPSLTASRPPSAAPAPPAPVKQANGFAGSSDDEPDEDRSTSFTGQQPANLAEAIAAVPISAGLSDEGIDAIAPVQPSGFAESDEDEEASPAPMQQIQPTQGFADEDDEDEAMPAPAPEVPAAAPVAAPQPTAVQDGGAVPGPGDDEDCEPELPLAQSVKARPTAKPASRTASVEPTPAPTTQSTKTGQTPAVPHNKASISSAPSATKSRPHKRPSQDDHQVASDKPAKVSKVDTKTTFVDASAAGKKGKAASPTLPRRPPPKPVGQKRTSSEILPTSKKRRVIHDDEEEEADMSPPVLTQAQQLAKLKIRKVGEVPPPRKPSTTGVAQSPTSPDRSRQSPTVSNETSSHGSGAQAKRAHDPFNQGVARATTVGGFVKLNGDLLANKKLPSLLTRGETVRYPPEVISDVDKIRFLWSVGLGSDPLNGVEHFDDDMYFEGRAREAFVVLPPDEARAGVDKRARAQVNDYQALQLLLTSVPGVKQADSVRDSVRAVFVHVNELATLGKFPSEPIKLQLDHLRTDEDIAFYVYGQGDDGKRELRRFWRPFTAFTFTPSAFIQAPGALADLCTKAPRAHDSCLRSQFPWVPLQYLLPGSTLGAPVDTEGRALHRQMEPLPDRRHAKVVLHSLLLQDQLPLAALAPSRPPSASSTSLVFPMHKDRAPYNPSVWEQLAEVYPRKHRQIGLEELQHLACAWRAEYPQIRRWLIIATQDEIDNVGTRLPGFYLKDVHEAAGLLDFES</sequence>
<feature type="compositionally biased region" description="Polar residues" evidence="1">
    <location>
        <begin position="690"/>
        <end position="720"/>
    </location>
</feature>
<feature type="compositionally biased region" description="Low complexity" evidence="1">
    <location>
        <begin position="116"/>
        <end position="130"/>
    </location>
</feature>
<dbReference type="EMBL" id="BQKY01000007">
    <property type="protein sequence ID" value="GJN90819.1"/>
    <property type="molecule type" value="Genomic_DNA"/>
</dbReference>
<feature type="compositionally biased region" description="Low complexity" evidence="1">
    <location>
        <begin position="335"/>
        <end position="346"/>
    </location>
</feature>